<dbReference type="OrthoDB" id="7057664at2"/>
<dbReference type="RefSeq" id="WP_106249501.1">
    <property type="nucleotide sequence ID" value="NZ_PVZC01000006.1"/>
</dbReference>
<gene>
    <name evidence="2" type="ORF">CLV72_106444</name>
</gene>
<keyword evidence="3" id="KW-1185">Reference proteome</keyword>
<feature type="compositionally biased region" description="Basic and acidic residues" evidence="1">
    <location>
        <begin position="34"/>
        <end position="48"/>
    </location>
</feature>
<sequence length="364" mass="40251">MAAMDGPPGGDRPRRPESPPARPAPEGATPFERAMAELRAAAEQRDPHTGLTRLEQLERDLPESSDEIDSAAEGEDRPPGPGEEVAERRLDEWIRSAADPPPATALARAADLGLSERVARILDRGDPLLARAFADLDTVMHSGRIAGTPRRHDDIYREHLRKLTGADPNNALGAAAELRHAATLLGSGELAPNSRMAISATAREKLDLGHGIEVRAYPVAEADVIYAGNDGRIHLYEIKNTAQALANKIRKSTDQLRRMVQWRDADPDGRRVAVHIGTDQGWTGLLSLMKREDDRSYIVNELIEREIPLLLGSHQLDPERLERLKEAAVDLLSSRDDQSRNLRDWFSANLPDLDAARERLRPWS</sequence>
<evidence type="ECO:0000313" key="3">
    <source>
        <dbReference type="Proteomes" id="UP000237846"/>
    </source>
</evidence>
<dbReference type="Proteomes" id="UP000237846">
    <property type="component" value="Unassembled WGS sequence"/>
</dbReference>
<protein>
    <submittedName>
        <fullName evidence="2">Uncharacterized protein</fullName>
    </submittedName>
</protein>
<comment type="caution">
    <text evidence="2">The sequence shown here is derived from an EMBL/GenBank/DDBJ whole genome shotgun (WGS) entry which is preliminary data.</text>
</comment>
<evidence type="ECO:0000256" key="1">
    <source>
        <dbReference type="SAM" id="MobiDB-lite"/>
    </source>
</evidence>
<evidence type="ECO:0000313" key="2">
    <source>
        <dbReference type="EMBL" id="PRX97405.1"/>
    </source>
</evidence>
<dbReference type="EMBL" id="PVZC01000006">
    <property type="protein sequence ID" value="PRX97405.1"/>
    <property type="molecule type" value="Genomic_DNA"/>
</dbReference>
<feature type="compositionally biased region" description="Acidic residues" evidence="1">
    <location>
        <begin position="63"/>
        <end position="73"/>
    </location>
</feature>
<proteinExistence type="predicted"/>
<feature type="region of interest" description="Disordered" evidence="1">
    <location>
        <begin position="1"/>
        <end position="84"/>
    </location>
</feature>
<accession>A0A2T0Q112</accession>
<dbReference type="AlphaFoldDB" id="A0A2T0Q112"/>
<name>A0A2T0Q112_9ACTN</name>
<reference evidence="2 3" key="1">
    <citation type="submission" date="2018-03" db="EMBL/GenBank/DDBJ databases">
        <title>Genomic Encyclopedia of Archaeal and Bacterial Type Strains, Phase II (KMG-II): from individual species to whole genera.</title>
        <authorList>
            <person name="Goeker M."/>
        </authorList>
    </citation>
    <scope>NUCLEOTIDE SEQUENCE [LARGE SCALE GENOMIC DNA]</scope>
    <source>
        <strain evidence="2 3">DSM 45601</strain>
    </source>
</reference>
<organism evidence="2 3">
    <name type="scientific">Allonocardiopsis opalescens</name>
    <dbReference type="NCBI Taxonomy" id="1144618"/>
    <lineage>
        <taxon>Bacteria</taxon>
        <taxon>Bacillati</taxon>
        <taxon>Actinomycetota</taxon>
        <taxon>Actinomycetes</taxon>
        <taxon>Streptosporangiales</taxon>
        <taxon>Allonocardiopsis</taxon>
    </lineage>
</organism>